<proteinExistence type="predicted"/>
<keyword evidence="1" id="KW-1133">Transmembrane helix</keyword>
<reference evidence="4 5" key="1">
    <citation type="submission" date="2014-03" db="EMBL/GenBank/DDBJ databases">
        <title>Bradyrhizobium valentinum sp. nov., isolated from effective nodules of Lupinus mariae-josephae, a lupine endemic of basic-lime soils in Eastern Spain.</title>
        <authorList>
            <person name="Duran D."/>
            <person name="Rey L."/>
            <person name="Navarro A."/>
            <person name="Busquets A."/>
            <person name="Imperial J."/>
            <person name="Ruiz-Argueso T."/>
        </authorList>
    </citation>
    <scope>NUCLEOTIDE SEQUENCE [LARGE SCALE GENOMIC DNA]</scope>
    <source>
        <strain evidence="4 5">Ro19</strain>
    </source>
</reference>
<dbReference type="InterPro" id="IPR043968">
    <property type="entry name" value="SGNH"/>
</dbReference>
<dbReference type="GO" id="GO:0009103">
    <property type="term" value="P:lipopolysaccharide biosynthetic process"/>
    <property type="evidence" value="ECO:0007669"/>
    <property type="project" value="TreeGrafter"/>
</dbReference>
<dbReference type="RefSeq" id="WP_057847216.1">
    <property type="nucleotide sequence ID" value="NZ_LLYA01000200.1"/>
</dbReference>
<protein>
    <recommendedName>
        <fullName evidence="6">Acyltransferase</fullName>
    </recommendedName>
</protein>
<feature type="transmembrane region" description="Helical" evidence="1">
    <location>
        <begin position="21"/>
        <end position="38"/>
    </location>
</feature>
<feature type="domain" description="SGNH" evidence="3">
    <location>
        <begin position="409"/>
        <end position="636"/>
    </location>
</feature>
<dbReference type="Proteomes" id="UP000052023">
    <property type="component" value="Unassembled WGS sequence"/>
</dbReference>
<dbReference type="EMBL" id="LLYA01000200">
    <property type="protein sequence ID" value="KRR18137.1"/>
    <property type="molecule type" value="Genomic_DNA"/>
</dbReference>
<dbReference type="GO" id="GO:0016747">
    <property type="term" value="F:acyltransferase activity, transferring groups other than amino-acyl groups"/>
    <property type="evidence" value="ECO:0007669"/>
    <property type="project" value="InterPro"/>
</dbReference>
<dbReference type="InterPro" id="IPR050879">
    <property type="entry name" value="Acyltransferase_3"/>
</dbReference>
<evidence type="ECO:0000313" key="4">
    <source>
        <dbReference type="EMBL" id="KRR18137.1"/>
    </source>
</evidence>
<evidence type="ECO:0000259" key="2">
    <source>
        <dbReference type="Pfam" id="PF01757"/>
    </source>
</evidence>
<keyword evidence="5" id="KW-1185">Reference proteome</keyword>
<dbReference type="AlphaFoldDB" id="A0A0R3MDF6"/>
<feature type="transmembrane region" description="Helical" evidence="1">
    <location>
        <begin position="228"/>
        <end position="246"/>
    </location>
</feature>
<evidence type="ECO:0000259" key="3">
    <source>
        <dbReference type="Pfam" id="PF19040"/>
    </source>
</evidence>
<feature type="transmembrane region" description="Helical" evidence="1">
    <location>
        <begin position="289"/>
        <end position="307"/>
    </location>
</feature>
<dbReference type="PANTHER" id="PTHR23028">
    <property type="entry name" value="ACETYLTRANSFERASE"/>
    <property type="match status" value="1"/>
</dbReference>
<feature type="transmembrane region" description="Helical" evidence="1">
    <location>
        <begin position="174"/>
        <end position="196"/>
    </location>
</feature>
<dbReference type="InterPro" id="IPR002656">
    <property type="entry name" value="Acyl_transf_3_dom"/>
</dbReference>
<keyword evidence="1" id="KW-0812">Transmembrane</keyword>
<dbReference type="Pfam" id="PF01757">
    <property type="entry name" value="Acyl_transf_3"/>
    <property type="match status" value="1"/>
</dbReference>
<dbReference type="GO" id="GO:0016020">
    <property type="term" value="C:membrane"/>
    <property type="evidence" value="ECO:0007669"/>
    <property type="project" value="TreeGrafter"/>
</dbReference>
<keyword evidence="1" id="KW-0472">Membrane</keyword>
<evidence type="ECO:0000256" key="1">
    <source>
        <dbReference type="SAM" id="Phobius"/>
    </source>
</evidence>
<feature type="transmembrane region" description="Helical" evidence="1">
    <location>
        <begin position="202"/>
        <end position="221"/>
    </location>
</feature>
<evidence type="ECO:0008006" key="6">
    <source>
        <dbReference type="Google" id="ProtNLM"/>
    </source>
</evidence>
<evidence type="ECO:0000313" key="5">
    <source>
        <dbReference type="Proteomes" id="UP000052023"/>
    </source>
</evidence>
<feature type="transmembrane region" description="Helical" evidence="1">
    <location>
        <begin position="84"/>
        <end position="103"/>
    </location>
</feature>
<dbReference type="Pfam" id="PF19040">
    <property type="entry name" value="SGNH"/>
    <property type="match status" value="1"/>
</dbReference>
<comment type="caution">
    <text evidence="4">The sequence shown here is derived from an EMBL/GenBank/DDBJ whole genome shotgun (WGS) entry which is preliminary data.</text>
</comment>
<accession>A0A0R3MDF6</accession>
<feature type="transmembrane region" description="Helical" evidence="1">
    <location>
        <begin position="319"/>
        <end position="339"/>
    </location>
</feature>
<feature type="transmembrane region" description="Helical" evidence="1">
    <location>
        <begin position="252"/>
        <end position="269"/>
    </location>
</feature>
<dbReference type="PANTHER" id="PTHR23028:SF53">
    <property type="entry name" value="ACYL_TRANSF_3 DOMAIN-CONTAINING PROTEIN"/>
    <property type="match status" value="1"/>
</dbReference>
<gene>
    <name evidence="4" type="ORF">CQ13_35355</name>
</gene>
<sequence>MHAPLAQSQAIRTTDYRPDIDGLRAVAVLSVMAFHYSAALPGGFTGVDVFFVISGFLITQQLVAEIGTGSFSILRFYDRRIRRILPALVVVLVATIWIGRFILLPGDYKALGASAAYATIGLSNLFFLHNTGYFDAAAELQPLLHTWSLAVEEQFYLVWPLLLLLLMKSRSRTAVAIVVGAAVLVGLVTSVVWLGVESKGAFYLAVPRAWELAVGALLVFLRPLSKRLGALAVISGLVLIAVGFAVVHKGHFPGAAALYPCVGAALVIWPRQAETAPGRWLGMRPFRAIGRISYSLYLWHWPVWVLYRHYINNTEPSTVEAICLALVSIALATLSFYFVEKPIRERRPQPTQTVRAGAFACLALFCSGVYIDSAEGLPKRLTPTAYPLRSLEVMWDWKCPQYEQLPQLNGSYCSFGHAWATAKTKALLWGDSHAGHFAPMVQLAAREDMGLLLYTNCPAALGGHVHRPFPGSPNYHEYCTDQRQRAIQLLQDDPSINLVVLAASWAHLTKLVSQDGQLGKMNGVELLASGIEDLIAKASISGRRFVLIGTVPQQRTDPIPCALVRLSTLLREPCAIDKTSLEWMQTFTVPTDRMLQDIARRHPNVTALIPRDALCDAADCKTYLDGEFLYRDGRHIRRNLKPETLRDLADLIGLPSALAH</sequence>
<organism evidence="4 5">
    <name type="scientific">Bradyrhizobium retamae</name>
    <dbReference type="NCBI Taxonomy" id="1300035"/>
    <lineage>
        <taxon>Bacteria</taxon>
        <taxon>Pseudomonadati</taxon>
        <taxon>Pseudomonadota</taxon>
        <taxon>Alphaproteobacteria</taxon>
        <taxon>Hyphomicrobiales</taxon>
        <taxon>Nitrobacteraceae</taxon>
        <taxon>Bradyrhizobium</taxon>
    </lineage>
</organism>
<feature type="domain" description="Acyltransferase 3" evidence="2">
    <location>
        <begin position="19"/>
        <end position="334"/>
    </location>
</feature>
<dbReference type="OrthoDB" id="9796461at2"/>
<name>A0A0R3MDF6_9BRAD</name>
<feature type="transmembrane region" description="Helical" evidence="1">
    <location>
        <begin position="44"/>
        <end position="63"/>
    </location>
</feature>